<accession>A0A0D8J1L2</accession>
<proteinExistence type="predicted"/>
<comment type="caution">
    <text evidence="2">The sequence shown here is derived from an EMBL/GenBank/DDBJ whole genome shotgun (WGS) entry which is preliminary data.</text>
</comment>
<keyword evidence="3" id="KW-1185">Reference proteome</keyword>
<dbReference type="InterPro" id="IPR021552">
    <property type="entry name" value="ArsP_2"/>
</dbReference>
<feature type="transmembrane region" description="Helical" evidence="1">
    <location>
        <begin position="259"/>
        <end position="281"/>
    </location>
</feature>
<dbReference type="Pfam" id="PF11449">
    <property type="entry name" value="ArsP_2"/>
    <property type="match status" value="1"/>
</dbReference>
<keyword evidence="1" id="KW-0472">Membrane</keyword>
<dbReference type="Proteomes" id="UP000032483">
    <property type="component" value="Unassembled WGS sequence"/>
</dbReference>
<dbReference type="NCBIfam" id="NF037962">
    <property type="entry name" value="arsenic_eff"/>
    <property type="match status" value="1"/>
</dbReference>
<keyword evidence="1" id="KW-1133">Transmembrane helix</keyword>
<evidence type="ECO:0000313" key="2">
    <source>
        <dbReference type="EMBL" id="KJF40860.1"/>
    </source>
</evidence>
<evidence type="ECO:0000256" key="1">
    <source>
        <dbReference type="SAM" id="Phobius"/>
    </source>
</evidence>
<dbReference type="AlphaFoldDB" id="A0A0D8J1L2"/>
<name>A0A0D8J1L2_9FIRM</name>
<dbReference type="PATRIC" id="fig|1550024.3.peg.1016"/>
<feature type="transmembrane region" description="Helical" evidence="1">
    <location>
        <begin position="166"/>
        <end position="185"/>
    </location>
</feature>
<reference evidence="2" key="1">
    <citation type="submission" date="2015-02" db="EMBL/GenBank/DDBJ databases">
        <title>A novel member of the family Ruminococcaceae isolated from human feces.</title>
        <authorList>
            <person name="Shkoporov A.N."/>
            <person name="Chaplin A.V."/>
            <person name="Motuzova O.V."/>
            <person name="Kafarskaia L.I."/>
            <person name="Khokhlova E.V."/>
            <person name="Efimov B.A."/>
        </authorList>
    </citation>
    <scope>NUCLEOTIDE SEQUENCE [LARGE SCALE GENOMIC DNA]</scope>
    <source>
        <strain evidence="2">585-1</strain>
    </source>
</reference>
<sequence>MELLLDALLDSVKMLPFLFAAYWLIEYVEHRHSEGIEKALAGGGRFGFVPGAVLGLLPQCGFSAMAANLYASKVVTLGTLLAVFLATSDEAVPLLIANPEHWRSLALILGIKLAVALAAGFCIDFVFKRLIPQSVRGGYTGSSSAVDCHEHEERDGILAAALKHTLHIFLFILLFNIALGALVALVGEEAIGAFLAASGPWQPVLAGLVGLIPNCVSSVLITQLYAAGQLSLGGVVAGLCTGAGVGLAVLLRANKNAKQNLFIVALLYGIGVAAGLVCSLFA</sequence>
<feature type="transmembrane region" description="Helical" evidence="1">
    <location>
        <begin position="232"/>
        <end position="253"/>
    </location>
</feature>
<protein>
    <recommendedName>
        <fullName evidence="4">Arsenic efflux protein</fullName>
    </recommendedName>
</protein>
<feature type="transmembrane region" description="Helical" evidence="1">
    <location>
        <begin position="205"/>
        <end position="225"/>
    </location>
</feature>
<evidence type="ECO:0000313" key="3">
    <source>
        <dbReference type="Proteomes" id="UP000032483"/>
    </source>
</evidence>
<organism evidence="2 3">
    <name type="scientific">Ruthenibacterium lactatiformans</name>
    <dbReference type="NCBI Taxonomy" id="1550024"/>
    <lineage>
        <taxon>Bacteria</taxon>
        <taxon>Bacillati</taxon>
        <taxon>Bacillota</taxon>
        <taxon>Clostridia</taxon>
        <taxon>Eubacteriales</taxon>
        <taxon>Oscillospiraceae</taxon>
        <taxon>Ruthenibacterium</taxon>
    </lineage>
</organism>
<gene>
    <name evidence="2" type="ORF">TQ39_04525</name>
</gene>
<feature type="transmembrane region" description="Helical" evidence="1">
    <location>
        <begin position="102"/>
        <end position="127"/>
    </location>
</feature>
<evidence type="ECO:0008006" key="4">
    <source>
        <dbReference type="Google" id="ProtNLM"/>
    </source>
</evidence>
<dbReference type="EMBL" id="JXXK01000004">
    <property type="protein sequence ID" value="KJF40860.1"/>
    <property type="molecule type" value="Genomic_DNA"/>
</dbReference>
<keyword evidence="1" id="KW-0812">Transmembrane</keyword>